<evidence type="ECO:0000256" key="2">
    <source>
        <dbReference type="ARBA" id="ARBA00022692"/>
    </source>
</evidence>
<evidence type="ECO:0000256" key="5">
    <source>
        <dbReference type="RuleBase" id="RU361157"/>
    </source>
</evidence>
<proteinExistence type="inferred from homology"/>
<feature type="transmembrane region" description="Helical" evidence="5">
    <location>
        <begin position="64"/>
        <end position="82"/>
    </location>
</feature>
<dbReference type="PIRSF" id="PIRSF006648">
    <property type="entry name" value="DrrB"/>
    <property type="match status" value="1"/>
</dbReference>
<gene>
    <name evidence="8" type="ORF">ADS79_31080</name>
    <name evidence="7" type="ORF">BRE01_51820</name>
</gene>
<dbReference type="InterPro" id="IPR013525">
    <property type="entry name" value="ABC2_TM"/>
</dbReference>
<keyword evidence="4 5" id="KW-0472">Membrane</keyword>
<dbReference type="Proteomes" id="UP000319578">
    <property type="component" value="Unassembled WGS sequence"/>
</dbReference>
<keyword evidence="5" id="KW-1003">Cell membrane</keyword>
<evidence type="ECO:0000313" key="9">
    <source>
        <dbReference type="Proteomes" id="UP000036834"/>
    </source>
</evidence>
<keyword evidence="3 5" id="KW-1133">Transmembrane helix</keyword>
<dbReference type="InterPro" id="IPR047817">
    <property type="entry name" value="ABC2_TM_bact-type"/>
</dbReference>
<comment type="similarity">
    <text evidence="5">Belongs to the ABC-2 integral membrane protein family.</text>
</comment>
<feature type="transmembrane region" description="Helical" evidence="5">
    <location>
        <begin position="122"/>
        <end position="140"/>
    </location>
</feature>
<feature type="transmembrane region" description="Helical" evidence="5">
    <location>
        <begin position="193"/>
        <end position="217"/>
    </location>
</feature>
<dbReference type="OrthoDB" id="9776218at2"/>
<dbReference type="Pfam" id="PF01061">
    <property type="entry name" value="ABC2_membrane"/>
    <property type="match status" value="1"/>
</dbReference>
<accession>A0A0K9YJX7</accession>
<evidence type="ECO:0000256" key="4">
    <source>
        <dbReference type="ARBA" id="ARBA00023136"/>
    </source>
</evidence>
<reference evidence="9" key="1">
    <citation type="submission" date="2015-07" db="EMBL/GenBank/DDBJ databases">
        <title>Genome sequencing project for genomic taxonomy and phylogenomics of Bacillus-like bacteria.</title>
        <authorList>
            <person name="Liu B."/>
            <person name="Wang J."/>
            <person name="Zhu Y."/>
            <person name="Liu G."/>
            <person name="Chen Q."/>
            <person name="Chen Z."/>
            <person name="Lan J."/>
            <person name="Che J."/>
            <person name="Ge C."/>
            <person name="Shi H."/>
            <person name="Pan Z."/>
            <person name="Liu X."/>
        </authorList>
    </citation>
    <scope>NUCLEOTIDE SEQUENCE [LARGE SCALE GENOMIC DNA]</scope>
    <source>
        <strain evidence="9">DSM 9887</strain>
    </source>
</reference>
<evidence type="ECO:0000313" key="10">
    <source>
        <dbReference type="Proteomes" id="UP000319578"/>
    </source>
</evidence>
<dbReference type="PATRIC" id="fig|54915.3.peg.5912"/>
<comment type="subcellular location">
    <subcellularLocation>
        <location evidence="5">Cell membrane</location>
        <topology evidence="5">Multi-pass membrane protein</topology>
    </subcellularLocation>
    <subcellularLocation>
        <location evidence="1">Membrane</location>
        <topology evidence="1">Multi-pass membrane protein</topology>
    </subcellularLocation>
</comment>
<dbReference type="EMBL" id="BJON01000021">
    <property type="protein sequence ID" value="GED71480.1"/>
    <property type="molecule type" value="Genomic_DNA"/>
</dbReference>
<dbReference type="InterPro" id="IPR000412">
    <property type="entry name" value="ABC_2_transport"/>
</dbReference>
<evidence type="ECO:0000313" key="7">
    <source>
        <dbReference type="EMBL" id="GED71480.1"/>
    </source>
</evidence>
<dbReference type="PANTHER" id="PTHR43229">
    <property type="entry name" value="NODULATION PROTEIN J"/>
    <property type="match status" value="1"/>
</dbReference>
<protein>
    <recommendedName>
        <fullName evidence="5">Transport permease protein</fullName>
    </recommendedName>
</protein>
<comment type="caution">
    <text evidence="8">The sequence shown here is derived from an EMBL/GenBank/DDBJ whole genome shotgun (WGS) entry which is preliminary data.</text>
</comment>
<keyword evidence="2 5" id="KW-0812">Transmembrane</keyword>
<dbReference type="Proteomes" id="UP000036834">
    <property type="component" value="Unassembled WGS sequence"/>
</dbReference>
<evidence type="ECO:0000256" key="1">
    <source>
        <dbReference type="ARBA" id="ARBA00004141"/>
    </source>
</evidence>
<dbReference type="PANTHER" id="PTHR43229:SF6">
    <property type="entry name" value="ABC-TYPE MULTIDRUG TRANSPORT SYSTEM, PERMEASE COMPONENT"/>
    <property type="match status" value="1"/>
</dbReference>
<reference evidence="8" key="2">
    <citation type="submission" date="2015-07" db="EMBL/GenBank/DDBJ databases">
        <title>MeaNS - Measles Nucleotide Surveillance Program.</title>
        <authorList>
            <person name="Tran T."/>
            <person name="Druce J."/>
        </authorList>
    </citation>
    <scope>NUCLEOTIDE SEQUENCE</scope>
    <source>
        <strain evidence="8">DSM 9887</strain>
    </source>
</reference>
<dbReference type="EMBL" id="LGIQ01000016">
    <property type="protein sequence ID" value="KNB68966.1"/>
    <property type="molecule type" value="Genomic_DNA"/>
</dbReference>
<evidence type="ECO:0000256" key="3">
    <source>
        <dbReference type="ARBA" id="ARBA00022989"/>
    </source>
</evidence>
<reference evidence="7 10" key="3">
    <citation type="submission" date="2019-06" db="EMBL/GenBank/DDBJ databases">
        <title>Whole genome shotgun sequence of Brevibacillus reuszeri NBRC 15719.</title>
        <authorList>
            <person name="Hosoyama A."/>
            <person name="Uohara A."/>
            <person name="Ohji S."/>
            <person name="Ichikawa N."/>
        </authorList>
    </citation>
    <scope>NUCLEOTIDE SEQUENCE [LARGE SCALE GENOMIC DNA]</scope>
    <source>
        <strain evidence="7 10">NBRC 15719</strain>
    </source>
</reference>
<keyword evidence="10" id="KW-1185">Reference proteome</keyword>
<dbReference type="GO" id="GO:0140359">
    <property type="term" value="F:ABC-type transporter activity"/>
    <property type="evidence" value="ECO:0007669"/>
    <property type="project" value="InterPro"/>
</dbReference>
<feature type="transmembrane region" description="Helical" evidence="5">
    <location>
        <begin position="146"/>
        <end position="172"/>
    </location>
</feature>
<keyword evidence="5" id="KW-0813">Transport</keyword>
<name>A0A0K9YJX7_9BACL</name>
<organism evidence="8 9">
    <name type="scientific">Brevibacillus reuszeri</name>
    <dbReference type="NCBI Taxonomy" id="54915"/>
    <lineage>
        <taxon>Bacteria</taxon>
        <taxon>Bacillati</taxon>
        <taxon>Bacillota</taxon>
        <taxon>Bacilli</taxon>
        <taxon>Bacillales</taxon>
        <taxon>Paenibacillaceae</taxon>
        <taxon>Brevibacillus</taxon>
    </lineage>
</organism>
<dbReference type="PROSITE" id="PS51012">
    <property type="entry name" value="ABC_TM2"/>
    <property type="match status" value="1"/>
</dbReference>
<feature type="transmembrane region" description="Helical" evidence="5">
    <location>
        <begin position="237"/>
        <end position="255"/>
    </location>
</feature>
<evidence type="ECO:0000313" key="8">
    <source>
        <dbReference type="EMBL" id="KNB68966.1"/>
    </source>
</evidence>
<evidence type="ECO:0000259" key="6">
    <source>
        <dbReference type="PROSITE" id="PS51012"/>
    </source>
</evidence>
<dbReference type="GO" id="GO:0043190">
    <property type="term" value="C:ATP-binding cassette (ABC) transporter complex"/>
    <property type="evidence" value="ECO:0007669"/>
    <property type="project" value="InterPro"/>
</dbReference>
<sequence length="271" mass="30854">MKQLSSYLWAEIKKEHRHSFHSKMIYFSLLVWPVIMFVTAYYSFAPFRMGPDSPLARFVAADQLPLFLLTGYLGYIFYWCLVQSAWQMSFERQAGTMEMIFISPVNRLAFLYGRSLSSLVEGVWLFFCFVLLALIFVGGIHPSGWWAPLLAFVILIVSAVIWGGFLSVLFLFSRDASFLYTVLDEPMLIFSGVRLPPLAFPLWAKVISFCFPLTYALQLVRGLLMEGETLLALTPKIGLLATVLLVLVIATILLLKQAEKHMKETGNMVMY</sequence>
<dbReference type="AlphaFoldDB" id="A0A0K9YJX7"/>
<feature type="transmembrane region" description="Helical" evidence="5">
    <location>
        <begin position="24"/>
        <end position="44"/>
    </location>
</feature>
<dbReference type="RefSeq" id="WP_049742349.1">
    <property type="nucleotide sequence ID" value="NZ_BJON01000021.1"/>
</dbReference>
<dbReference type="STRING" id="54915.ADS79_31080"/>
<feature type="domain" description="ABC transmembrane type-2" evidence="6">
    <location>
        <begin position="24"/>
        <end position="258"/>
    </location>
</feature>
<dbReference type="InterPro" id="IPR051784">
    <property type="entry name" value="Nod_factor_ABC_transporter"/>
</dbReference>